<keyword evidence="2" id="KW-0540">Nuclease</keyword>
<sequence>MYFVNRQQLENILQYMERLLEEQSKHEYRSFSEFLLLERLTHLTVEAIIDVGNQMIDGFIMRDPGSYEDIIDILTDEKVLPLEQMDDYKEVIRLRKMVVQNYTDIKHEAILSVWKRQIGTLTQFPNRVRKYLDQELGPVSAFANDGVDEKDNDEL</sequence>
<dbReference type="Gene3D" id="1.20.120.580">
    <property type="entry name" value="bsu32300-like"/>
    <property type="match status" value="1"/>
</dbReference>
<evidence type="ECO:0000313" key="5">
    <source>
        <dbReference type="EMBL" id="GGF32586.1"/>
    </source>
</evidence>
<comment type="similarity">
    <text evidence="4">Belongs to the HepT RNase toxin family.</text>
</comment>
<dbReference type="PANTHER" id="PTHR33397">
    <property type="entry name" value="UPF0331 PROTEIN YUTE"/>
    <property type="match status" value="1"/>
</dbReference>
<evidence type="ECO:0000256" key="3">
    <source>
        <dbReference type="ARBA" id="ARBA00022801"/>
    </source>
</evidence>
<evidence type="ECO:0000256" key="4">
    <source>
        <dbReference type="ARBA" id="ARBA00024207"/>
    </source>
</evidence>
<evidence type="ECO:0000256" key="1">
    <source>
        <dbReference type="ARBA" id="ARBA00022649"/>
    </source>
</evidence>
<keyword evidence="1" id="KW-1277">Toxin-antitoxin system</keyword>
<evidence type="ECO:0008006" key="7">
    <source>
        <dbReference type="Google" id="ProtNLM"/>
    </source>
</evidence>
<evidence type="ECO:0000313" key="6">
    <source>
        <dbReference type="Proteomes" id="UP000660110"/>
    </source>
</evidence>
<dbReference type="InterPro" id="IPR052379">
    <property type="entry name" value="Type_VII_TA_RNase"/>
</dbReference>
<dbReference type="GO" id="GO:0110001">
    <property type="term" value="C:toxin-antitoxin complex"/>
    <property type="evidence" value="ECO:0007669"/>
    <property type="project" value="InterPro"/>
</dbReference>
<dbReference type="Pfam" id="PF01934">
    <property type="entry name" value="HepT-like"/>
    <property type="match status" value="1"/>
</dbReference>
<keyword evidence="6" id="KW-1185">Reference proteome</keyword>
<dbReference type="InterPro" id="IPR008201">
    <property type="entry name" value="HepT-like"/>
</dbReference>
<dbReference type="InterPro" id="IPR037038">
    <property type="entry name" value="HepT-like_sf"/>
</dbReference>
<organism evidence="5 6">
    <name type="scientific">Halobacillus andaensis</name>
    <dbReference type="NCBI Taxonomy" id="1176239"/>
    <lineage>
        <taxon>Bacteria</taxon>
        <taxon>Bacillati</taxon>
        <taxon>Bacillota</taxon>
        <taxon>Bacilli</taxon>
        <taxon>Bacillales</taxon>
        <taxon>Bacillaceae</taxon>
        <taxon>Halobacillus</taxon>
    </lineage>
</organism>
<comment type="caution">
    <text evidence="5">The sequence shown here is derived from an EMBL/GenBank/DDBJ whole genome shotgun (WGS) entry which is preliminary data.</text>
</comment>
<dbReference type="GO" id="GO:0004540">
    <property type="term" value="F:RNA nuclease activity"/>
    <property type="evidence" value="ECO:0007669"/>
    <property type="project" value="InterPro"/>
</dbReference>
<reference evidence="5" key="1">
    <citation type="journal article" date="2014" name="Int. J. Syst. Evol. Microbiol.">
        <title>Complete genome sequence of Corynebacterium casei LMG S-19264T (=DSM 44701T), isolated from a smear-ripened cheese.</title>
        <authorList>
            <consortium name="US DOE Joint Genome Institute (JGI-PGF)"/>
            <person name="Walter F."/>
            <person name="Albersmeier A."/>
            <person name="Kalinowski J."/>
            <person name="Ruckert C."/>
        </authorList>
    </citation>
    <scope>NUCLEOTIDE SEQUENCE</scope>
    <source>
        <strain evidence="5">CGMCC 1.12153</strain>
    </source>
</reference>
<reference evidence="5" key="2">
    <citation type="submission" date="2020-09" db="EMBL/GenBank/DDBJ databases">
        <authorList>
            <person name="Sun Q."/>
            <person name="Zhou Y."/>
        </authorList>
    </citation>
    <scope>NUCLEOTIDE SEQUENCE</scope>
    <source>
        <strain evidence="5">CGMCC 1.12153</strain>
    </source>
</reference>
<dbReference type="PANTHER" id="PTHR33397:SF5">
    <property type="entry name" value="RNASE YUTE-RELATED"/>
    <property type="match status" value="1"/>
</dbReference>
<dbReference type="AlphaFoldDB" id="A0A917BAE2"/>
<accession>A0A917BAE2</accession>
<protein>
    <recommendedName>
        <fullName evidence="7">DUF86 domain-containing protein</fullName>
    </recommendedName>
</protein>
<gene>
    <name evidence="5" type="ORF">GCM10010954_34730</name>
</gene>
<keyword evidence="3" id="KW-0378">Hydrolase</keyword>
<dbReference type="GO" id="GO:0016787">
    <property type="term" value="F:hydrolase activity"/>
    <property type="evidence" value="ECO:0007669"/>
    <property type="project" value="UniProtKB-KW"/>
</dbReference>
<dbReference type="Proteomes" id="UP000660110">
    <property type="component" value="Unassembled WGS sequence"/>
</dbReference>
<dbReference type="EMBL" id="BMEL01000004">
    <property type="protein sequence ID" value="GGF32586.1"/>
    <property type="molecule type" value="Genomic_DNA"/>
</dbReference>
<evidence type="ECO:0000256" key="2">
    <source>
        <dbReference type="ARBA" id="ARBA00022722"/>
    </source>
</evidence>
<proteinExistence type="inferred from homology"/>
<name>A0A917BAE2_HALAA</name>
<dbReference type="RefSeq" id="WP_188378769.1">
    <property type="nucleotide sequence ID" value="NZ_BMEL01000004.1"/>
</dbReference>